<reference evidence="2 3" key="1">
    <citation type="submission" date="2020-04" db="EMBL/GenBank/DDBJ databases">
        <title>Perkinsus chesapeaki whole genome sequence.</title>
        <authorList>
            <person name="Bogema D.R."/>
        </authorList>
    </citation>
    <scope>NUCLEOTIDE SEQUENCE [LARGE SCALE GENOMIC DNA]</scope>
    <source>
        <strain evidence="2">ATCC PRA-425</strain>
    </source>
</reference>
<dbReference type="Proteomes" id="UP000591131">
    <property type="component" value="Unassembled WGS sequence"/>
</dbReference>
<organism evidence="2 3">
    <name type="scientific">Perkinsus chesapeaki</name>
    <name type="common">Clam parasite</name>
    <name type="synonym">Perkinsus andrewsi</name>
    <dbReference type="NCBI Taxonomy" id="330153"/>
    <lineage>
        <taxon>Eukaryota</taxon>
        <taxon>Sar</taxon>
        <taxon>Alveolata</taxon>
        <taxon>Perkinsozoa</taxon>
        <taxon>Perkinsea</taxon>
        <taxon>Perkinsida</taxon>
        <taxon>Perkinsidae</taxon>
        <taxon>Perkinsus</taxon>
    </lineage>
</organism>
<evidence type="ECO:0000313" key="3">
    <source>
        <dbReference type="Proteomes" id="UP000591131"/>
    </source>
</evidence>
<feature type="transmembrane region" description="Helical" evidence="1">
    <location>
        <begin position="114"/>
        <end position="136"/>
    </location>
</feature>
<keyword evidence="1" id="KW-1133">Transmembrane helix</keyword>
<evidence type="ECO:0000313" key="2">
    <source>
        <dbReference type="EMBL" id="KAF4670814.1"/>
    </source>
</evidence>
<keyword evidence="1" id="KW-0812">Transmembrane</keyword>
<gene>
    <name evidence="2" type="ORF">FOL47_001821</name>
</gene>
<dbReference type="EMBL" id="JAAPAO010000146">
    <property type="protein sequence ID" value="KAF4670814.1"/>
    <property type="molecule type" value="Genomic_DNA"/>
</dbReference>
<proteinExistence type="predicted"/>
<evidence type="ECO:0000256" key="1">
    <source>
        <dbReference type="SAM" id="Phobius"/>
    </source>
</evidence>
<sequence length="174" mass="19791">MDGRVLYRTAQIVNISNNTQEYWDPNGEWTNTTLQDWSNSSWEEWMAPFEYPAEIPLKTPAPKKTDTFLSRFAQWGSTKNPPRAKAESPLPYSYRSFGLLVYLVTPQSDIFPDLSYWVVVVILCLVITATLICIFASCARRIAAPESETPLVEPKVLGRCSEDLDEIETYTDAI</sequence>
<name>A0A7J6MH45_PERCH</name>
<comment type="caution">
    <text evidence="2">The sequence shown here is derived from an EMBL/GenBank/DDBJ whole genome shotgun (WGS) entry which is preliminary data.</text>
</comment>
<keyword evidence="3" id="KW-1185">Reference proteome</keyword>
<protein>
    <submittedName>
        <fullName evidence="2">Uncharacterized protein</fullName>
    </submittedName>
</protein>
<keyword evidence="1" id="KW-0472">Membrane</keyword>
<dbReference type="AlphaFoldDB" id="A0A7J6MH45"/>
<accession>A0A7J6MH45</accession>